<dbReference type="EMBL" id="MRYD01000064">
    <property type="protein sequence ID" value="OSZ59761.1"/>
    <property type="molecule type" value="Genomic_DNA"/>
</dbReference>
<protein>
    <recommendedName>
        <fullName evidence="3">Decarboxylase</fullName>
    </recommendedName>
</protein>
<proteinExistence type="predicted"/>
<reference evidence="1 2" key="1">
    <citation type="submission" date="2016-12" db="EMBL/GenBank/DDBJ databases">
        <title>Genome Mining:The Detection of Biosynthetic Gene Clusters to Aid in the Expression of Curamycin A produced by Streptomyces sp. strain CZA14.</title>
        <authorList>
            <person name="Durrell K.A."/>
            <person name="Kirby B.M."/>
            <person name="Khan W."/>
            <person name="Mthethwa T."/>
            <person name="Le Roes-Hill M."/>
        </authorList>
    </citation>
    <scope>NUCLEOTIDE SEQUENCE [LARGE SCALE GENOMIC DNA]</scope>
    <source>
        <strain evidence="1 2">CZA14</strain>
    </source>
</reference>
<dbReference type="Proteomes" id="UP000194266">
    <property type="component" value="Unassembled WGS sequence"/>
</dbReference>
<name>A0ABX3YJG6_9ACTN</name>
<organism evidence="1 2">
    <name type="scientific">Streptomyces pharetrae CZA14</name>
    <dbReference type="NCBI Taxonomy" id="1144883"/>
    <lineage>
        <taxon>Bacteria</taxon>
        <taxon>Bacillati</taxon>
        <taxon>Actinomycetota</taxon>
        <taxon>Actinomycetes</taxon>
        <taxon>Kitasatosporales</taxon>
        <taxon>Streptomycetaceae</taxon>
        <taxon>Streptomyces</taxon>
    </lineage>
</organism>
<sequence>MLSHAIERGVLVVTVHDDPGIDGRADLVLDIEGLVRAYQPAPVVIVLEEPAAGPAGLSVVLRVHRACNALGVLLSAVTSSAPARRLLEANAETGTTRLIIHARADIAVATAALAAVA</sequence>
<evidence type="ECO:0008006" key="3">
    <source>
        <dbReference type="Google" id="ProtNLM"/>
    </source>
</evidence>
<evidence type="ECO:0000313" key="1">
    <source>
        <dbReference type="EMBL" id="OSZ59761.1"/>
    </source>
</evidence>
<comment type="caution">
    <text evidence="1">The sequence shown here is derived from an EMBL/GenBank/DDBJ whole genome shotgun (WGS) entry which is preliminary data.</text>
</comment>
<gene>
    <name evidence="1" type="ORF">OQI_14510</name>
</gene>
<keyword evidence="2" id="KW-1185">Reference proteome</keyword>
<evidence type="ECO:0000313" key="2">
    <source>
        <dbReference type="Proteomes" id="UP000194266"/>
    </source>
</evidence>
<accession>A0ABX3YJG6</accession>